<dbReference type="AlphaFoldDB" id="A0A3N2AQP4"/>
<dbReference type="RefSeq" id="WP_123696457.1">
    <property type="nucleotide sequence ID" value="NZ_RKHJ01000001.1"/>
</dbReference>
<protein>
    <submittedName>
        <fullName evidence="3">Uncharacterized protein</fullName>
    </submittedName>
</protein>
<keyword evidence="2" id="KW-0732">Signal</keyword>
<reference evidence="3 4" key="1">
    <citation type="submission" date="2018-11" db="EMBL/GenBank/DDBJ databases">
        <title>Sequencing the genomes of 1000 actinobacteria strains.</title>
        <authorList>
            <person name="Klenk H.-P."/>
        </authorList>
    </citation>
    <scope>NUCLEOTIDE SEQUENCE [LARGE SCALE GENOMIC DNA]</scope>
    <source>
        <strain evidence="3 4">DSM 9580</strain>
    </source>
</reference>
<dbReference type="OrthoDB" id="5112252at2"/>
<name>A0A3N2AQP4_9MICO</name>
<dbReference type="EMBL" id="RKHJ01000001">
    <property type="protein sequence ID" value="ROR65360.1"/>
    <property type="molecule type" value="Genomic_DNA"/>
</dbReference>
<dbReference type="Proteomes" id="UP000275456">
    <property type="component" value="Unassembled WGS sequence"/>
</dbReference>
<feature type="signal peptide" evidence="2">
    <location>
        <begin position="1"/>
        <end position="19"/>
    </location>
</feature>
<evidence type="ECO:0000313" key="3">
    <source>
        <dbReference type="EMBL" id="ROR65360.1"/>
    </source>
</evidence>
<evidence type="ECO:0000256" key="1">
    <source>
        <dbReference type="SAM" id="MobiDB-lite"/>
    </source>
</evidence>
<comment type="caution">
    <text evidence="3">The sequence shown here is derived from an EMBL/GenBank/DDBJ whole genome shotgun (WGS) entry which is preliminary data.</text>
</comment>
<sequence length="260" mass="27128">MMIATRPSARAVGAAAALAAAVLLVGCGPDVPTAPSETAATPSPAVETARPTPVEPTPTGSVTPAPTITPAPTSTPMPTEMASSTFETQNGTMRLQLPEGWTVLDNSRLTMDFDGDPWWENTVGFTSPSGTDITYYDGFGDSAGYLNADFGIVEERAMDIAGTKAMSWWVHAADRWFVHAGVARPSQEGLEPIPSFGLPDVERTHTCTVLLLGDDQAAVGSRAEAEQLLSSAPVLEALDVMATLELTGVDPSTMPAGVEP</sequence>
<proteinExistence type="predicted"/>
<feature type="region of interest" description="Disordered" evidence="1">
    <location>
        <begin position="34"/>
        <end position="83"/>
    </location>
</feature>
<gene>
    <name evidence="3" type="ORF">EDD26_0726</name>
</gene>
<accession>A0A3N2AQP4</accession>
<evidence type="ECO:0000313" key="4">
    <source>
        <dbReference type="Proteomes" id="UP000275456"/>
    </source>
</evidence>
<keyword evidence="4" id="KW-1185">Reference proteome</keyword>
<feature type="chain" id="PRO_5038861590" evidence="2">
    <location>
        <begin position="20"/>
        <end position="260"/>
    </location>
</feature>
<feature type="compositionally biased region" description="Low complexity" evidence="1">
    <location>
        <begin position="34"/>
        <end position="45"/>
    </location>
</feature>
<dbReference type="PROSITE" id="PS51257">
    <property type="entry name" value="PROKAR_LIPOPROTEIN"/>
    <property type="match status" value="1"/>
</dbReference>
<evidence type="ECO:0000256" key="2">
    <source>
        <dbReference type="SAM" id="SignalP"/>
    </source>
</evidence>
<organism evidence="3 4">
    <name type="scientific">Agrococcus jenensis</name>
    <dbReference type="NCBI Taxonomy" id="46353"/>
    <lineage>
        <taxon>Bacteria</taxon>
        <taxon>Bacillati</taxon>
        <taxon>Actinomycetota</taxon>
        <taxon>Actinomycetes</taxon>
        <taxon>Micrococcales</taxon>
        <taxon>Microbacteriaceae</taxon>
        <taxon>Agrococcus</taxon>
    </lineage>
</organism>